<dbReference type="SUPFAM" id="SSF52540">
    <property type="entry name" value="P-loop containing nucleoside triphosphate hydrolases"/>
    <property type="match status" value="1"/>
</dbReference>
<dbReference type="InterPro" id="IPR003203">
    <property type="entry name" value="CobU/CobP"/>
</dbReference>
<keyword evidence="11 20" id="KW-0808">Transferase</keyword>
<evidence type="ECO:0000313" key="20">
    <source>
        <dbReference type="EMBL" id="TZE80900.1"/>
    </source>
</evidence>
<keyword evidence="15 19" id="KW-0342">GTP-binding</keyword>
<gene>
    <name evidence="20" type="primary">cobU</name>
    <name evidence="20" type="ORF">FWJ32_11435</name>
</gene>
<evidence type="ECO:0000256" key="14">
    <source>
        <dbReference type="ARBA" id="ARBA00022840"/>
    </source>
</evidence>
<evidence type="ECO:0000256" key="8">
    <source>
        <dbReference type="ARBA" id="ARBA00012016"/>
    </source>
</evidence>
<keyword evidence="20" id="KW-0548">Nucleotidyltransferase</keyword>
<evidence type="ECO:0000256" key="1">
    <source>
        <dbReference type="ARBA" id="ARBA00000312"/>
    </source>
</evidence>
<feature type="binding site" evidence="19">
    <location>
        <begin position="33"/>
        <end position="35"/>
    </location>
    <ligand>
        <name>GTP</name>
        <dbReference type="ChEBI" id="CHEBI:37565"/>
    </ligand>
</feature>
<evidence type="ECO:0000256" key="10">
    <source>
        <dbReference type="ARBA" id="ARBA00022573"/>
    </source>
</evidence>
<comment type="similarity">
    <text evidence="7">Belongs to the CobU/CobP family.</text>
</comment>
<feature type="binding site" evidence="19">
    <location>
        <position position="82"/>
    </location>
    <ligand>
        <name>GTP</name>
        <dbReference type="ChEBI" id="CHEBI:37565"/>
    </ligand>
</feature>
<dbReference type="PANTHER" id="PTHR34848:SF1">
    <property type="entry name" value="BIFUNCTIONAL ADENOSYLCOBALAMIN BIOSYNTHESIS PROTEIN COBU"/>
    <property type="match status" value="1"/>
</dbReference>
<evidence type="ECO:0000256" key="3">
    <source>
        <dbReference type="ARBA" id="ARBA00001522"/>
    </source>
</evidence>
<organism evidence="20 21">
    <name type="scientific">Calorimonas adulescens</name>
    <dbReference type="NCBI Taxonomy" id="2606906"/>
    <lineage>
        <taxon>Bacteria</taxon>
        <taxon>Bacillati</taxon>
        <taxon>Bacillota</taxon>
        <taxon>Clostridia</taxon>
        <taxon>Thermoanaerobacterales</taxon>
        <taxon>Thermoanaerobacteraceae</taxon>
        <taxon>Calorimonas</taxon>
    </lineage>
</organism>
<evidence type="ECO:0000256" key="12">
    <source>
        <dbReference type="ARBA" id="ARBA00022741"/>
    </source>
</evidence>
<evidence type="ECO:0000256" key="11">
    <source>
        <dbReference type="ARBA" id="ARBA00022679"/>
    </source>
</evidence>
<keyword evidence="21" id="KW-1185">Reference proteome</keyword>
<dbReference type="EC" id="2.7.1.156" evidence="8"/>
<evidence type="ECO:0000256" key="15">
    <source>
        <dbReference type="ARBA" id="ARBA00023134"/>
    </source>
</evidence>
<comment type="pathway">
    <text evidence="5">Cofactor biosynthesis; adenosylcobalamin biosynthesis; adenosylcobalamin from cob(II)yrinate a,c-diamide: step 6/7.</text>
</comment>
<dbReference type="GO" id="GO:0043752">
    <property type="term" value="F:adenosylcobinamide kinase activity"/>
    <property type="evidence" value="ECO:0007669"/>
    <property type="project" value="UniProtKB-EC"/>
</dbReference>
<protein>
    <recommendedName>
        <fullName evidence="16">Adenosylcobinamide kinase</fullName>
        <ecNumber evidence="8">2.7.1.156</ecNumber>
        <ecNumber evidence="9">2.7.7.62</ecNumber>
    </recommendedName>
    <alternativeName>
        <fullName evidence="17">Adenosylcobinamide-phosphate guanylyltransferase</fullName>
    </alternativeName>
</protein>
<name>A0A5D8Q8D2_9THEO</name>
<accession>A0A5D8Q8D2</accession>
<comment type="catalytic activity">
    <reaction evidence="1">
        <text>adenosylcob(III)inamide + ATP = adenosylcob(III)inamide phosphate + ADP + H(+)</text>
        <dbReference type="Rhea" id="RHEA:15769"/>
        <dbReference type="ChEBI" id="CHEBI:2480"/>
        <dbReference type="ChEBI" id="CHEBI:15378"/>
        <dbReference type="ChEBI" id="CHEBI:30616"/>
        <dbReference type="ChEBI" id="CHEBI:58502"/>
        <dbReference type="ChEBI" id="CHEBI:456216"/>
        <dbReference type="EC" id="2.7.1.156"/>
    </reaction>
</comment>
<dbReference type="GO" id="GO:0005524">
    <property type="term" value="F:ATP binding"/>
    <property type="evidence" value="ECO:0007669"/>
    <property type="project" value="UniProtKB-KW"/>
</dbReference>
<dbReference type="CDD" id="cd00544">
    <property type="entry name" value="CobU"/>
    <property type="match status" value="1"/>
</dbReference>
<evidence type="ECO:0000256" key="17">
    <source>
        <dbReference type="ARBA" id="ARBA00030571"/>
    </source>
</evidence>
<comment type="function">
    <text evidence="4">Catalyzes ATP-dependent phosphorylation of adenosylcobinamide and addition of GMP to adenosylcobinamide phosphate.</text>
</comment>
<dbReference type="AlphaFoldDB" id="A0A5D8Q8D2"/>
<dbReference type="EMBL" id="VTPS01000021">
    <property type="protein sequence ID" value="TZE80900.1"/>
    <property type="molecule type" value="Genomic_DNA"/>
</dbReference>
<evidence type="ECO:0000256" key="5">
    <source>
        <dbReference type="ARBA" id="ARBA00004692"/>
    </source>
</evidence>
<dbReference type="InterPro" id="IPR027417">
    <property type="entry name" value="P-loop_NTPase"/>
</dbReference>
<evidence type="ECO:0000256" key="16">
    <source>
        <dbReference type="ARBA" id="ARBA00029570"/>
    </source>
</evidence>
<reference evidence="20 21" key="1">
    <citation type="submission" date="2019-08" db="EMBL/GenBank/DDBJ databases">
        <title>Calorimonas adulescens gen. nov., sp. nov., an anaerobic thermophilic bacterium from Sakhalin hot spring.</title>
        <authorList>
            <person name="Khomyakova M.A."/>
            <person name="Merkel A.Y."/>
            <person name="Novikov A."/>
            <person name="Bonch-Osmolovskaya E.A."/>
            <person name="Slobodkin A.I."/>
        </authorList>
    </citation>
    <scope>NUCLEOTIDE SEQUENCE [LARGE SCALE GENOMIC DNA]</scope>
    <source>
        <strain evidence="20 21">A05MB</strain>
    </source>
</reference>
<dbReference type="UniPathway" id="UPA00148">
    <property type="reaction ID" value="UER00236"/>
</dbReference>
<dbReference type="Pfam" id="PF02283">
    <property type="entry name" value="CobU"/>
    <property type="match status" value="1"/>
</dbReference>
<feature type="active site" description="GMP-histidine intermediate" evidence="18">
    <location>
        <position position="49"/>
    </location>
</feature>
<evidence type="ECO:0000256" key="2">
    <source>
        <dbReference type="ARBA" id="ARBA00000711"/>
    </source>
</evidence>
<dbReference type="RefSeq" id="WP_149546092.1">
    <property type="nucleotide sequence ID" value="NZ_VTPS01000021.1"/>
</dbReference>
<evidence type="ECO:0000256" key="7">
    <source>
        <dbReference type="ARBA" id="ARBA00007490"/>
    </source>
</evidence>
<dbReference type="GO" id="GO:0005525">
    <property type="term" value="F:GTP binding"/>
    <property type="evidence" value="ECO:0007669"/>
    <property type="project" value="UniProtKB-KW"/>
</dbReference>
<evidence type="ECO:0000256" key="18">
    <source>
        <dbReference type="PIRSR" id="PIRSR006135-1"/>
    </source>
</evidence>
<dbReference type="EC" id="2.7.7.62" evidence="9"/>
<dbReference type="PIRSF" id="PIRSF006135">
    <property type="entry name" value="CobU"/>
    <property type="match status" value="1"/>
</dbReference>
<comment type="catalytic activity">
    <reaction evidence="3">
        <text>adenosylcob(III)inamide + GTP = adenosylcob(III)inamide phosphate + GDP + H(+)</text>
        <dbReference type="Rhea" id="RHEA:15765"/>
        <dbReference type="ChEBI" id="CHEBI:2480"/>
        <dbReference type="ChEBI" id="CHEBI:15378"/>
        <dbReference type="ChEBI" id="CHEBI:37565"/>
        <dbReference type="ChEBI" id="CHEBI:58189"/>
        <dbReference type="ChEBI" id="CHEBI:58502"/>
        <dbReference type="EC" id="2.7.1.156"/>
    </reaction>
</comment>
<evidence type="ECO:0000313" key="21">
    <source>
        <dbReference type="Proteomes" id="UP000322976"/>
    </source>
</evidence>
<dbReference type="Proteomes" id="UP000322976">
    <property type="component" value="Unassembled WGS sequence"/>
</dbReference>
<dbReference type="GO" id="GO:0009236">
    <property type="term" value="P:cobalamin biosynthetic process"/>
    <property type="evidence" value="ECO:0007669"/>
    <property type="project" value="UniProtKB-UniPathway"/>
</dbReference>
<proteinExistence type="inferred from homology"/>
<keyword evidence="10" id="KW-0169">Cobalamin biosynthesis</keyword>
<comment type="catalytic activity">
    <reaction evidence="2">
        <text>adenosylcob(III)inamide phosphate + GTP + H(+) = adenosylcob(III)inamide-GDP + diphosphate</text>
        <dbReference type="Rhea" id="RHEA:22712"/>
        <dbReference type="ChEBI" id="CHEBI:15378"/>
        <dbReference type="ChEBI" id="CHEBI:33019"/>
        <dbReference type="ChEBI" id="CHEBI:37565"/>
        <dbReference type="ChEBI" id="CHEBI:58502"/>
        <dbReference type="ChEBI" id="CHEBI:60487"/>
        <dbReference type="EC" id="2.7.7.62"/>
    </reaction>
</comment>
<dbReference type="GO" id="GO:0008820">
    <property type="term" value="F:cobinamide phosphate guanylyltransferase activity"/>
    <property type="evidence" value="ECO:0007669"/>
    <property type="project" value="UniProtKB-EC"/>
</dbReference>
<dbReference type="Gene3D" id="3.40.50.300">
    <property type="entry name" value="P-loop containing nucleotide triphosphate hydrolases"/>
    <property type="match status" value="1"/>
</dbReference>
<evidence type="ECO:0000256" key="4">
    <source>
        <dbReference type="ARBA" id="ARBA00003889"/>
    </source>
</evidence>
<keyword evidence="13 20" id="KW-0418">Kinase</keyword>
<evidence type="ECO:0000256" key="13">
    <source>
        <dbReference type="ARBA" id="ARBA00022777"/>
    </source>
</evidence>
<feature type="binding site" evidence="19">
    <location>
        <position position="61"/>
    </location>
    <ligand>
        <name>GTP</name>
        <dbReference type="ChEBI" id="CHEBI:37565"/>
    </ligand>
</feature>
<sequence>MAETILVTGGARSGKSRMAEQLASGFDAVTYIATSIPVDVEMRHRIDKHRQRRPDSWITVEKYRDLDRVIAGHSHSKAILLDCITVMVSNLMLDLNIDWDKASMSDFDRAEKEVMGEIGKLIDGIRCFEGRFIIVTNEVGMSLVPEYPLGRAFRDIAGFVNQRLAEISDTVYLMVSGIAVKIKG</sequence>
<feature type="binding site" evidence="19">
    <location>
        <begin position="9"/>
        <end position="16"/>
    </location>
    <ligand>
        <name>GTP</name>
        <dbReference type="ChEBI" id="CHEBI:37565"/>
    </ligand>
</feature>
<evidence type="ECO:0000256" key="19">
    <source>
        <dbReference type="PIRSR" id="PIRSR006135-2"/>
    </source>
</evidence>
<comment type="pathway">
    <text evidence="6">Cofactor biosynthesis; adenosylcobalamin biosynthesis; adenosylcobalamin from cob(II)yrinate a,c-diamide: step 5/7.</text>
</comment>
<evidence type="ECO:0000256" key="9">
    <source>
        <dbReference type="ARBA" id="ARBA00012523"/>
    </source>
</evidence>
<comment type="caution">
    <text evidence="20">The sequence shown here is derived from an EMBL/GenBank/DDBJ whole genome shotgun (WGS) entry which is preliminary data.</text>
</comment>
<feature type="binding site" evidence="19">
    <location>
        <begin position="50"/>
        <end position="53"/>
    </location>
    <ligand>
        <name>GTP</name>
        <dbReference type="ChEBI" id="CHEBI:37565"/>
    </ligand>
</feature>
<keyword evidence="12 19" id="KW-0547">Nucleotide-binding</keyword>
<dbReference type="PANTHER" id="PTHR34848">
    <property type="match status" value="1"/>
</dbReference>
<evidence type="ECO:0000256" key="6">
    <source>
        <dbReference type="ARBA" id="ARBA00005159"/>
    </source>
</evidence>
<keyword evidence="14" id="KW-0067">ATP-binding</keyword>
<dbReference type="NCBIfam" id="NF004469">
    <property type="entry name" value="PRK05800.1"/>
    <property type="match status" value="1"/>
</dbReference>